<dbReference type="InterPro" id="IPR009075">
    <property type="entry name" value="AcylCo_DH/oxidase_C"/>
</dbReference>
<dbReference type="GO" id="GO:0050660">
    <property type="term" value="F:flavin adenine dinucleotide binding"/>
    <property type="evidence" value="ECO:0007669"/>
    <property type="project" value="InterPro"/>
</dbReference>
<dbReference type="InterPro" id="IPR036250">
    <property type="entry name" value="AcylCo_DH-like_C"/>
</dbReference>
<dbReference type="Proteomes" id="UP000243528">
    <property type="component" value="Unassembled WGS sequence"/>
</dbReference>
<feature type="domain" description="Acyl-CoA dehydrogenase/oxidase N-terminal" evidence="8">
    <location>
        <begin position="13"/>
        <end position="122"/>
    </location>
</feature>
<keyword evidence="3 5" id="KW-0285">Flavoprotein</keyword>
<keyword evidence="4 5" id="KW-0274">FAD</keyword>
<dbReference type="Gene3D" id="1.10.540.10">
    <property type="entry name" value="Acyl-CoA dehydrogenase/oxidase, N-terminal domain"/>
    <property type="match status" value="1"/>
</dbReference>
<dbReference type="Pfam" id="PF02770">
    <property type="entry name" value="Acyl-CoA_dh_M"/>
    <property type="match status" value="1"/>
</dbReference>
<evidence type="ECO:0000259" key="8">
    <source>
        <dbReference type="Pfam" id="PF02771"/>
    </source>
</evidence>
<evidence type="ECO:0000256" key="1">
    <source>
        <dbReference type="ARBA" id="ARBA00001974"/>
    </source>
</evidence>
<dbReference type="InterPro" id="IPR037069">
    <property type="entry name" value="AcylCoA_DH/ox_N_sf"/>
</dbReference>
<accession>A0A2P8E9H2</accession>
<dbReference type="OrthoDB" id="2769798at2"/>
<dbReference type="InterPro" id="IPR009100">
    <property type="entry name" value="AcylCoA_DH/oxidase_NM_dom_sf"/>
</dbReference>
<dbReference type="PANTHER" id="PTHR43884">
    <property type="entry name" value="ACYL-COA DEHYDROGENASE"/>
    <property type="match status" value="1"/>
</dbReference>
<evidence type="ECO:0000256" key="2">
    <source>
        <dbReference type="ARBA" id="ARBA00009347"/>
    </source>
</evidence>
<protein>
    <submittedName>
        <fullName evidence="9">Alkylation response protein AidB-like acyl-CoA dehydrogenase</fullName>
    </submittedName>
</protein>
<dbReference type="InterPro" id="IPR013786">
    <property type="entry name" value="AcylCoA_DH/ox_N"/>
</dbReference>
<dbReference type="InterPro" id="IPR006089">
    <property type="entry name" value="Acyl-CoA_DH_CS"/>
</dbReference>
<evidence type="ECO:0000256" key="5">
    <source>
        <dbReference type="RuleBase" id="RU362125"/>
    </source>
</evidence>
<comment type="cofactor">
    <cofactor evidence="1 5">
        <name>FAD</name>
        <dbReference type="ChEBI" id="CHEBI:57692"/>
    </cofactor>
</comment>
<dbReference type="InterPro" id="IPR046373">
    <property type="entry name" value="Acyl-CoA_Oxase/DH_mid-dom_sf"/>
</dbReference>
<organism evidence="9 10">
    <name type="scientific">Haloactinopolyspora alba</name>
    <dbReference type="NCBI Taxonomy" id="648780"/>
    <lineage>
        <taxon>Bacteria</taxon>
        <taxon>Bacillati</taxon>
        <taxon>Actinomycetota</taxon>
        <taxon>Actinomycetes</taxon>
        <taxon>Jiangellales</taxon>
        <taxon>Jiangellaceae</taxon>
        <taxon>Haloactinopolyspora</taxon>
    </lineage>
</organism>
<evidence type="ECO:0000313" key="9">
    <source>
        <dbReference type="EMBL" id="PSL06126.1"/>
    </source>
</evidence>
<evidence type="ECO:0000259" key="7">
    <source>
        <dbReference type="Pfam" id="PF02770"/>
    </source>
</evidence>
<evidence type="ECO:0000256" key="3">
    <source>
        <dbReference type="ARBA" id="ARBA00022630"/>
    </source>
</evidence>
<keyword evidence="5" id="KW-0560">Oxidoreductase</keyword>
<comment type="similarity">
    <text evidence="2 5">Belongs to the acyl-CoA dehydrogenase family.</text>
</comment>
<dbReference type="PROSITE" id="PS00072">
    <property type="entry name" value="ACYL_COA_DH_1"/>
    <property type="match status" value="1"/>
</dbReference>
<dbReference type="Pfam" id="PF02771">
    <property type="entry name" value="Acyl-CoA_dh_N"/>
    <property type="match status" value="1"/>
</dbReference>
<dbReference type="PROSITE" id="PS00073">
    <property type="entry name" value="ACYL_COA_DH_2"/>
    <property type="match status" value="1"/>
</dbReference>
<dbReference type="GO" id="GO:0003995">
    <property type="term" value="F:acyl-CoA dehydrogenase activity"/>
    <property type="evidence" value="ECO:0007669"/>
    <property type="project" value="InterPro"/>
</dbReference>
<evidence type="ECO:0000313" key="10">
    <source>
        <dbReference type="Proteomes" id="UP000243528"/>
    </source>
</evidence>
<dbReference type="Gene3D" id="1.20.140.10">
    <property type="entry name" value="Butyryl-CoA Dehydrogenase, subunit A, domain 3"/>
    <property type="match status" value="1"/>
</dbReference>
<evidence type="ECO:0000256" key="4">
    <source>
        <dbReference type="ARBA" id="ARBA00022827"/>
    </source>
</evidence>
<sequence length="396" mass="42060">MAETEHALLELDSDQRAFLDAVHAFARNEVAPRARRIDADDTFDPGLVSKAAQLGLQGMVFDDDGALDPEGYVLAHETTELLASYSGAAALAVGVARLHAHLLNRFAGPEARERWLPGLLDGTGFGCFCITEPHAGSDVRGMRTTAAADGDDYVLSGEKAFITQAPVARFGIVLAKLEHTERDADMRAFVVDFDQQGVQVGGPEPMLGFRGVPMASVVFDGARVPAANALAVDGFAGMFEGVNLARLDAAAYALGFIRGALRECTEYLRERESFGKPLDRHQLVQGALGEMFADYLAARELTLSAVRGFSAGQGGDATLISAAKLTATEAAMRCTSKAVDLLGGSGVHLDYAVQRFFRDAKITQIIDGTSGIQTLMLGRAAAGLDWSRSVPARPPS</sequence>
<dbReference type="PANTHER" id="PTHR43884:SF37">
    <property type="entry name" value="ACYL-COA DEHYDROGENASE"/>
    <property type="match status" value="1"/>
</dbReference>
<dbReference type="SUPFAM" id="SSF47203">
    <property type="entry name" value="Acyl-CoA dehydrogenase C-terminal domain-like"/>
    <property type="match status" value="1"/>
</dbReference>
<dbReference type="SUPFAM" id="SSF56645">
    <property type="entry name" value="Acyl-CoA dehydrogenase NM domain-like"/>
    <property type="match status" value="1"/>
</dbReference>
<dbReference type="InterPro" id="IPR006091">
    <property type="entry name" value="Acyl-CoA_Oxase/DH_mid-dom"/>
</dbReference>
<proteinExistence type="inferred from homology"/>
<dbReference type="Gene3D" id="2.40.110.10">
    <property type="entry name" value="Butyryl-CoA Dehydrogenase, subunit A, domain 2"/>
    <property type="match status" value="1"/>
</dbReference>
<name>A0A2P8E9H2_9ACTN</name>
<feature type="domain" description="Acyl-CoA dehydrogenase/oxidase C-terminal" evidence="6">
    <location>
        <begin position="233"/>
        <end position="380"/>
    </location>
</feature>
<comment type="caution">
    <text evidence="9">The sequence shown here is derived from an EMBL/GenBank/DDBJ whole genome shotgun (WGS) entry which is preliminary data.</text>
</comment>
<feature type="domain" description="Acyl-CoA oxidase/dehydrogenase middle" evidence="7">
    <location>
        <begin position="127"/>
        <end position="221"/>
    </location>
</feature>
<reference evidence="9 10" key="1">
    <citation type="submission" date="2018-03" db="EMBL/GenBank/DDBJ databases">
        <title>Genomic Encyclopedia of Archaeal and Bacterial Type Strains, Phase II (KMG-II): from individual species to whole genera.</title>
        <authorList>
            <person name="Goeker M."/>
        </authorList>
    </citation>
    <scope>NUCLEOTIDE SEQUENCE [LARGE SCALE GENOMIC DNA]</scope>
    <source>
        <strain evidence="9 10">DSM 45211</strain>
    </source>
</reference>
<dbReference type="AlphaFoldDB" id="A0A2P8E9H2"/>
<gene>
    <name evidence="9" type="ORF">CLV30_103281</name>
</gene>
<dbReference type="Pfam" id="PF00441">
    <property type="entry name" value="Acyl-CoA_dh_1"/>
    <property type="match status" value="1"/>
</dbReference>
<keyword evidence="10" id="KW-1185">Reference proteome</keyword>
<dbReference type="EMBL" id="PYGE01000003">
    <property type="protein sequence ID" value="PSL06126.1"/>
    <property type="molecule type" value="Genomic_DNA"/>
</dbReference>
<evidence type="ECO:0000259" key="6">
    <source>
        <dbReference type="Pfam" id="PF00441"/>
    </source>
</evidence>
<dbReference type="RefSeq" id="WP_106536328.1">
    <property type="nucleotide sequence ID" value="NZ_ML142903.1"/>
</dbReference>